<sequence length="298" mass="33440">MKNLMYRLDVKGSPYLYIVPFFLLFAAFGIFPLAYTAWVSLHEWSLLSETHTFLGLQNYRELFADEYFWNALRNTAQIWVLSTVPQLLMALLLAHVLNQRLRAPTFWRMTAVLPNITSVAAVAIIFAQIFGKDYGLVNWILETLGLGRIDWQAGTASSQIAISVMIIWRWTGYNALIYLAAMQAVSKDLYDAASLDGASSFQQLTRITVPAIRPTIIFTVIISTIGGMQVLAEPLLFGGGSMTGGSDRQFQTLSLYLYEVAFSRFDFGYASTAAWAMFGIIVIVAAINYFLTSRLRRS</sequence>
<keyword evidence="2 7" id="KW-0813">Transport</keyword>
<comment type="similarity">
    <text evidence="7">Belongs to the binding-protein-dependent transport system permease family.</text>
</comment>
<reference evidence="9" key="1">
    <citation type="submission" date="2021-01" db="EMBL/GenBank/DDBJ databases">
        <title>Whole genome shotgun sequence of Catellatospora methionotrophica NBRC 14553.</title>
        <authorList>
            <person name="Komaki H."/>
            <person name="Tamura T."/>
        </authorList>
    </citation>
    <scope>NUCLEOTIDE SEQUENCE</scope>
    <source>
        <strain evidence="9">NBRC 14553</strain>
    </source>
</reference>
<dbReference type="GO" id="GO:0005886">
    <property type="term" value="C:plasma membrane"/>
    <property type="evidence" value="ECO:0007669"/>
    <property type="project" value="UniProtKB-SubCell"/>
</dbReference>
<dbReference type="InterPro" id="IPR051393">
    <property type="entry name" value="ABC_transporter_permease"/>
</dbReference>
<evidence type="ECO:0000256" key="5">
    <source>
        <dbReference type="ARBA" id="ARBA00022989"/>
    </source>
</evidence>
<accession>A0A8J3LEC0</accession>
<dbReference type="PROSITE" id="PS50928">
    <property type="entry name" value="ABC_TM1"/>
    <property type="match status" value="1"/>
</dbReference>
<dbReference type="PANTHER" id="PTHR30193">
    <property type="entry name" value="ABC TRANSPORTER PERMEASE PROTEIN"/>
    <property type="match status" value="1"/>
</dbReference>
<feature type="transmembrane region" description="Helical" evidence="7">
    <location>
        <begin position="109"/>
        <end position="131"/>
    </location>
</feature>
<dbReference type="Proteomes" id="UP000660339">
    <property type="component" value="Unassembled WGS sequence"/>
</dbReference>
<dbReference type="InterPro" id="IPR035906">
    <property type="entry name" value="MetI-like_sf"/>
</dbReference>
<dbReference type="Pfam" id="PF00528">
    <property type="entry name" value="BPD_transp_1"/>
    <property type="match status" value="1"/>
</dbReference>
<keyword evidence="6 7" id="KW-0472">Membrane</keyword>
<evidence type="ECO:0000256" key="4">
    <source>
        <dbReference type="ARBA" id="ARBA00022692"/>
    </source>
</evidence>
<feature type="transmembrane region" description="Helical" evidence="7">
    <location>
        <begin position="267"/>
        <end position="291"/>
    </location>
</feature>
<evidence type="ECO:0000313" key="9">
    <source>
        <dbReference type="EMBL" id="GIG19197.1"/>
    </source>
</evidence>
<evidence type="ECO:0000256" key="2">
    <source>
        <dbReference type="ARBA" id="ARBA00022448"/>
    </source>
</evidence>
<feature type="transmembrane region" description="Helical" evidence="7">
    <location>
        <begin position="15"/>
        <end position="38"/>
    </location>
</feature>
<keyword evidence="4 7" id="KW-0812">Transmembrane</keyword>
<dbReference type="CDD" id="cd06261">
    <property type="entry name" value="TM_PBP2"/>
    <property type="match status" value="1"/>
</dbReference>
<dbReference type="Gene3D" id="1.10.3720.10">
    <property type="entry name" value="MetI-like"/>
    <property type="match status" value="1"/>
</dbReference>
<dbReference type="InterPro" id="IPR000515">
    <property type="entry name" value="MetI-like"/>
</dbReference>
<name>A0A8J3LEC0_9ACTN</name>
<gene>
    <name evidence="9" type="ORF">Cme02nite_75290</name>
</gene>
<feature type="transmembrane region" description="Helical" evidence="7">
    <location>
        <begin position="76"/>
        <end position="97"/>
    </location>
</feature>
<proteinExistence type="inferred from homology"/>
<dbReference type="GO" id="GO:0055085">
    <property type="term" value="P:transmembrane transport"/>
    <property type="evidence" value="ECO:0007669"/>
    <property type="project" value="InterPro"/>
</dbReference>
<evidence type="ECO:0000256" key="6">
    <source>
        <dbReference type="ARBA" id="ARBA00023136"/>
    </source>
</evidence>
<evidence type="ECO:0000313" key="10">
    <source>
        <dbReference type="Proteomes" id="UP000660339"/>
    </source>
</evidence>
<dbReference type="RefSeq" id="WP_166384378.1">
    <property type="nucleotide sequence ID" value="NZ_BAAATT010000025.1"/>
</dbReference>
<dbReference type="SUPFAM" id="SSF161098">
    <property type="entry name" value="MetI-like"/>
    <property type="match status" value="1"/>
</dbReference>
<dbReference type="AlphaFoldDB" id="A0A8J3LEC0"/>
<dbReference type="EMBL" id="BONJ01000050">
    <property type="protein sequence ID" value="GIG19197.1"/>
    <property type="molecule type" value="Genomic_DNA"/>
</dbReference>
<evidence type="ECO:0000259" key="8">
    <source>
        <dbReference type="PROSITE" id="PS50928"/>
    </source>
</evidence>
<evidence type="ECO:0000256" key="3">
    <source>
        <dbReference type="ARBA" id="ARBA00022475"/>
    </source>
</evidence>
<keyword evidence="5 7" id="KW-1133">Transmembrane helix</keyword>
<keyword evidence="10" id="KW-1185">Reference proteome</keyword>
<feature type="transmembrane region" description="Helical" evidence="7">
    <location>
        <begin position="211"/>
        <end position="232"/>
    </location>
</feature>
<dbReference type="PANTHER" id="PTHR30193:SF37">
    <property type="entry name" value="INNER MEMBRANE ABC TRANSPORTER PERMEASE PROTEIN YCJO"/>
    <property type="match status" value="1"/>
</dbReference>
<evidence type="ECO:0000256" key="1">
    <source>
        <dbReference type="ARBA" id="ARBA00004651"/>
    </source>
</evidence>
<organism evidence="9 10">
    <name type="scientific">Catellatospora methionotrophica</name>
    <dbReference type="NCBI Taxonomy" id="121620"/>
    <lineage>
        <taxon>Bacteria</taxon>
        <taxon>Bacillati</taxon>
        <taxon>Actinomycetota</taxon>
        <taxon>Actinomycetes</taxon>
        <taxon>Micromonosporales</taxon>
        <taxon>Micromonosporaceae</taxon>
        <taxon>Catellatospora</taxon>
    </lineage>
</organism>
<comment type="caution">
    <text evidence="9">The sequence shown here is derived from an EMBL/GenBank/DDBJ whole genome shotgun (WGS) entry which is preliminary data.</text>
</comment>
<protein>
    <submittedName>
        <fullName evidence="9">ABC transporter permease</fullName>
    </submittedName>
</protein>
<comment type="subcellular location">
    <subcellularLocation>
        <location evidence="1 7">Cell membrane</location>
        <topology evidence="1 7">Multi-pass membrane protein</topology>
    </subcellularLocation>
</comment>
<keyword evidence="3" id="KW-1003">Cell membrane</keyword>
<evidence type="ECO:0000256" key="7">
    <source>
        <dbReference type="RuleBase" id="RU363032"/>
    </source>
</evidence>
<feature type="domain" description="ABC transmembrane type-1" evidence="8">
    <location>
        <begin position="72"/>
        <end position="288"/>
    </location>
</feature>